<dbReference type="Proteomes" id="UP000708208">
    <property type="component" value="Unassembled WGS sequence"/>
</dbReference>
<evidence type="ECO:0000313" key="2">
    <source>
        <dbReference type="Proteomes" id="UP000708208"/>
    </source>
</evidence>
<gene>
    <name evidence="1" type="ORF">AFUS01_LOCUS36158</name>
</gene>
<sequence length="32" mass="3710">MSLLVTLYILHNPIKRINSYSCQYIQGKNIVS</sequence>
<protein>
    <submittedName>
        <fullName evidence="1">Uncharacterized protein</fullName>
    </submittedName>
</protein>
<dbReference type="AlphaFoldDB" id="A0A8J2L4E5"/>
<name>A0A8J2L4E5_9HEXA</name>
<proteinExistence type="predicted"/>
<reference evidence="1" key="1">
    <citation type="submission" date="2021-06" db="EMBL/GenBank/DDBJ databases">
        <authorList>
            <person name="Hodson N. C."/>
            <person name="Mongue J. A."/>
            <person name="Jaron S. K."/>
        </authorList>
    </citation>
    <scope>NUCLEOTIDE SEQUENCE</scope>
</reference>
<evidence type="ECO:0000313" key="1">
    <source>
        <dbReference type="EMBL" id="CAG7826088.1"/>
    </source>
</evidence>
<organism evidence="1 2">
    <name type="scientific">Allacma fusca</name>
    <dbReference type="NCBI Taxonomy" id="39272"/>
    <lineage>
        <taxon>Eukaryota</taxon>
        <taxon>Metazoa</taxon>
        <taxon>Ecdysozoa</taxon>
        <taxon>Arthropoda</taxon>
        <taxon>Hexapoda</taxon>
        <taxon>Collembola</taxon>
        <taxon>Symphypleona</taxon>
        <taxon>Sminthuridae</taxon>
        <taxon>Allacma</taxon>
    </lineage>
</organism>
<comment type="caution">
    <text evidence="1">The sequence shown here is derived from an EMBL/GenBank/DDBJ whole genome shotgun (WGS) entry which is preliminary data.</text>
</comment>
<feature type="non-terminal residue" evidence="1">
    <location>
        <position position="1"/>
    </location>
</feature>
<accession>A0A8J2L4E5</accession>
<keyword evidence="2" id="KW-1185">Reference proteome</keyword>
<dbReference type="EMBL" id="CAJVCH010538564">
    <property type="protein sequence ID" value="CAG7826088.1"/>
    <property type="molecule type" value="Genomic_DNA"/>
</dbReference>